<dbReference type="Gene3D" id="1.10.1740.10">
    <property type="match status" value="1"/>
</dbReference>
<evidence type="ECO:0000259" key="6">
    <source>
        <dbReference type="Pfam" id="PF04542"/>
    </source>
</evidence>
<organism evidence="8 9">
    <name type="scientific">Candidatus Magasanikbacteria bacterium RIFOXYA1_FULL_40_8</name>
    <dbReference type="NCBI Taxonomy" id="1798694"/>
    <lineage>
        <taxon>Bacteria</taxon>
        <taxon>Candidatus Magasanikiibacteriota</taxon>
    </lineage>
</organism>
<dbReference type="CDD" id="cd06171">
    <property type="entry name" value="Sigma70_r4"/>
    <property type="match status" value="1"/>
</dbReference>
<dbReference type="PANTHER" id="PTHR43133:SF8">
    <property type="entry name" value="RNA POLYMERASE SIGMA FACTOR HI_1459-RELATED"/>
    <property type="match status" value="1"/>
</dbReference>
<dbReference type="Pfam" id="PF04542">
    <property type="entry name" value="Sigma70_r2"/>
    <property type="match status" value="1"/>
</dbReference>
<proteinExistence type="inferred from homology"/>
<dbReference type="Pfam" id="PF08281">
    <property type="entry name" value="Sigma70_r4_2"/>
    <property type="match status" value="1"/>
</dbReference>
<dbReference type="SUPFAM" id="SSF88946">
    <property type="entry name" value="Sigma2 domain of RNA polymerase sigma factors"/>
    <property type="match status" value="1"/>
</dbReference>
<keyword evidence="5" id="KW-0804">Transcription</keyword>
<keyword evidence="4" id="KW-0238">DNA-binding</keyword>
<dbReference type="InterPro" id="IPR039425">
    <property type="entry name" value="RNA_pol_sigma-70-like"/>
</dbReference>
<dbReference type="InterPro" id="IPR013325">
    <property type="entry name" value="RNA_pol_sigma_r2"/>
</dbReference>
<dbReference type="GO" id="GO:0006352">
    <property type="term" value="P:DNA-templated transcription initiation"/>
    <property type="evidence" value="ECO:0007669"/>
    <property type="project" value="InterPro"/>
</dbReference>
<dbReference type="GO" id="GO:0003677">
    <property type="term" value="F:DNA binding"/>
    <property type="evidence" value="ECO:0007669"/>
    <property type="project" value="UniProtKB-KW"/>
</dbReference>
<feature type="domain" description="RNA polymerase sigma-70 region 2" evidence="6">
    <location>
        <begin position="23"/>
        <end position="90"/>
    </location>
</feature>
<comment type="caution">
    <text evidence="8">The sequence shown here is derived from an EMBL/GenBank/DDBJ whole genome shotgun (WGS) entry which is preliminary data.</text>
</comment>
<accession>A0A1F6NTB5</accession>
<dbReference type="InterPro" id="IPR007627">
    <property type="entry name" value="RNA_pol_sigma70_r2"/>
</dbReference>
<evidence type="ECO:0000259" key="7">
    <source>
        <dbReference type="Pfam" id="PF08281"/>
    </source>
</evidence>
<gene>
    <name evidence="8" type="ORF">A2206_00380</name>
</gene>
<dbReference type="PANTHER" id="PTHR43133">
    <property type="entry name" value="RNA POLYMERASE ECF-TYPE SIGMA FACTO"/>
    <property type="match status" value="1"/>
</dbReference>
<dbReference type="NCBIfam" id="TIGR02937">
    <property type="entry name" value="sigma70-ECF"/>
    <property type="match status" value="1"/>
</dbReference>
<dbReference type="InterPro" id="IPR013324">
    <property type="entry name" value="RNA_pol_sigma_r3/r4-like"/>
</dbReference>
<evidence type="ECO:0000256" key="2">
    <source>
        <dbReference type="ARBA" id="ARBA00023015"/>
    </source>
</evidence>
<dbReference type="AlphaFoldDB" id="A0A1F6NTB5"/>
<comment type="similarity">
    <text evidence="1">Belongs to the sigma-70 factor family. ECF subfamily.</text>
</comment>
<dbReference type="EMBL" id="MFQP01000066">
    <property type="protein sequence ID" value="OGH87003.1"/>
    <property type="molecule type" value="Genomic_DNA"/>
</dbReference>
<reference evidence="8 9" key="1">
    <citation type="journal article" date="2016" name="Nat. Commun.">
        <title>Thousands of microbial genomes shed light on interconnected biogeochemical processes in an aquifer system.</title>
        <authorList>
            <person name="Anantharaman K."/>
            <person name="Brown C.T."/>
            <person name="Hug L.A."/>
            <person name="Sharon I."/>
            <person name="Castelle C.J."/>
            <person name="Probst A.J."/>
            <person name="Thomas B.C."/>
            <person name="Singh A."/>
            <person name="Wilkins M.J."/>
            <person name="Karaoz U."/>
            <person name="Brodie E.L."/>
            <person name="Williams K.H."/>
            <person name="Hubbard S.S."/>
            <person name="Banfield J.F."/>
        </authorList>
    </citation>
    <scope>NUCLEOTIDE SEQUENCE [LARGE SCALE GENOMIC DNA]</scope>
</reference>
<dbReference type="SUPFAM" id="SSF88659">
    <property type="entry name" value="Sigma3 and sigma4 domains of RNA polymerase sigma factors"/>
    <property type="match status" value="1"/>
</dbReference>
<dbReference type="InterPro" id="IPR013249">
    <property type="entry name" value="RNA_pol_sigma70_r4_t2"/>
</dbReference>
<evidence type="ECO:0000256" key="1">
    <source>
        <dbReference type="ARBA" id="ARBA00010641"/>
    </source>
</evidence>
<evidence type="ECO:0000256" key="4">
    <source>
        <dbReference type="ARBA" id="ARBA00023125"/>
    </source>
</evidence>
<evidence type="ECO:0000256" key="3">
    <source>
        <dbReference type="ARBA" id="ARBA00023082"/>
    </source>
</evidence>
<keyword evidence="2" id="KW-0805">Transcription regulation</keyword>
<protein>
    <recommendedName>
        <fullName evidence="10">RNA polymerase subunit sigma-24</fullName>
    </recommendedName>
</protein>
<feature type="domain" description="RNA polymerase sigma factor 70 region 4 type 2" evidence="7">
    <location>
        <begin position="124"/>
        <end position="170"/>
    </location>
</feature>
<dbReference type="Gene3D" id="1.10.10.10">
    <property type="entry name" value="Winged helix-like DNA-binding domain superfamily/Winged helix DNA-binding domain"/>
    <property type="match status" value="1"/>
</dbReference>
<name>A0A1F6NTB5_9BACT</name>
<evidence type="ECO:0008006" key="10">
    <source>
        <dbReference type="Google" id="ProtNLM"/>
    </source>
</evidence>
<evidence type="ECO:0000256" key="5">
    <source>
        <dbReference type="ARBA" id="ARBA00023163"/>
    </source>
</evidence>
<dbReference type="InterPro" id="IPR036388">
    <property type="entry name" value="WH-like_DNA-bd_sf"/>
</dbReference>
<dbReference type="Proteomes" id="UP000177151">
    <property type="component" value="Unassembled WGS sequence"/>
</dbReference>
<keyword evidence="3" id="KW-0731">Sigma factor</keyword>
<dbReference type="GO" id="GO:0016987">
    <property type="term" value="F:sigma factor activity"/>
    <property type="evidence" value="ECO:0007669"/>
    <property type="project" value="UniProtKB-KW"/>
</dbReference>
<evidence type="ECO:0000313" key="8">
    <source>
        <dbReference type="EMBL" id="OGH87003.1"/>
    </source>
</evidence>
<sequence>MLSNESDLIRESQEGGNEAFGELYDEYIQKIYKFVYFKTHHKEVAEDLTSKAFIKAFEKIKSYDSRKASFSTWLYGIARNTVIDYYRTKKLNINVEDVWDLPAKNGLLEDVDNRMKLEEVGKHLKTLDVGQREIIIMRVWDDLSYKEIAQIMNKSEANCRMMYMRAVGKLKENVPFAVYVALLLNNLKN</sequence>
<dbReference type="InterPro" id="IPR014284">
    <property type="entry name" value="RNA_pol_sigma-70_dom"/>
</dbReference>
<evidence type="ECO:0000313" key="9">
    <source>
        <dbReference type="Proteomes" id="UP000177151"/>
    </source>
</evidence>